<protein>
    <recommendedName>
        <fullName evidence="1">Phosphogluconate dehydrogenase (decarboxylating) C-terminal domain-containing protein</fullName>
    </recommendedName>
</protein>
<dbReference type="EMBL" id="BARV01018065">
    <property type="protein sequence ID" value="GAI30393.1"/>
    <property type="molecule type" value="Genomic_DNA"/>
</dbReference>
<feature type="non-terminal residue" evidence="2">
    <location>
        <position position="1"/>
    </location>
</feature>
<accession>X1MGJ1</accession>
<gene>
    <name evidence="2" type="ORF">S06H3_30645</name>
</gene>
<reference evidence="2" key="1">
    <citation type="journal article" date="2014" name="Front. Microbiol.">
        <title>High frequency of phylogenetically diverse reductive dehalogenase-homologous genes in deep subseafloor sedimentary metagenomes.</title>
        <authorList>
            <person name="Kawai M."/>
            <person name="Futagami T."/>
            <person name="Toyoda A."/>
            <person name="Takaki Y."/>
            <person name="Nishi S."/>
            <person name="Hori S."/>
            <person name="Arai W."/>
            <person name="Tsubouchi T."/>
            <person name="Morono Y."/>
            <person name="Uchiyama I."/>
            <person name="Ito T."/>
            <person name="Fujiyama A."/>
            <person name="Inagaki F."/>
            <person name="Takami H."/>
        </authorList>
    </citation>
    <scope>NUCLEOTIDE SEQUENCE</scope>
    <source>
        <strain evidence="2">Expedition CK06-06</strain>
    </source>
</reference>
<comment type="caution">
    <text evidence="2">The sequence shown here is derived from an EMBL/GenBank/DDBJ whole genome shotgun (WGS) entry which is preliminary data.</text>
</comment>
<sequence length="53" mass="6007">FGAIEADFSDAAKVAASLGKDWVFKSDWKKVFKPEMLRKAIEVMLHPEKVNVQ</sequence>
<dbReference type="InterPro" id="IPR031663">
    <property type="entry name" value="PGDH_C"/>
</dbReference>
<proteinExistence type="predicted"/>
<dbReference type="Gene3D" id="1.10.3640.10">
    <property type="entry name" value="Semialdehyde dehydrogenase-like, C-terminal"/>
    <property type="match status" value="1"/>
</dbReference>
<dbReference type="InterPro" id="IPR037161">
    <property type="entry name" value="Semialdehyde_DH-like_C"/>
</dbReference>
<organism evidence="2">
    <name type="scientific">marine sediment metagenome</name>
    <dbReference type="NCBI Taxonomy" id="412755"/>
    <lineage>
        <taxon>unclassified sequences</taxon>
        <taxon>metagenomes</taxon>
        <taxon>ecological metagenomes</taxon>
    </lineage>
</organism>
<feature type="domain" description="Phosphogluconate dehydrogenase (decarboxylating) C-terminal" evidence="1">
    <location>
        <begin position="1"/>
        <end position="44"/>
    </location>
</feature>
<evidence type="ECO:0000313" key="2">
    <source>
        <dbReference type="EMBL" id="GAI30393.1"/>
    </source>
</evidence>
<dbReference type="Pfam" id="PF16896">
    <property type="entry name" value="PGDH_C"/>
    <property type="match status" value="1"/>
</dbReference>
<evidence type="ECO:0000259" key="1">
    <source>
        <dbReference type="Pfam" id="PF16896"/>
    </source>
</evidence>
<name>X1MGJ1_9ZZZZ</name>
<dbReference type="AlphaFoldDB" id="X1MGJ1"/>